<evidence type="ECO:0000256" key="1">
    <source>
        <dbReference type="SAM" id="SignalP"/>
    </source>
</evidence>
<comment type="caution">
    <text evidence="2">The sequence shown here is derived from an EMBL/GenBank/DDBJ whole genome shotgun (WGS) entry which is preliminary data.</text>
</comment>
<organism evidence="2 3">
    <name type="scientific">Aspergillus fumigatiaffinis</name>
    <dbReference type="NCBI Taxonomy" id="340414"/>
    <lineage>
        <taxon>Eukaryota</taxon>
        <taxon>Fungi</taxon>
        <taxon>Dikarya</taxon>
        <taxon>Ascomycota</taxon>
        <taxon>Pezizomycotina</taxon>
        <taxon>Eurotiomycetes</taxon>
        <taxon>Eurotiomycetidae</taxon>
        <taxon>Eurotiales</taxon>
        <taxon>Aspergillaceae</taxon>
        <taxon>Aspergillus</taxon>
        <taxon>Aspergillus subgen. Fumigati</taxon>
    </lineage>
</organism>
<dbReference type="InterPro" id="IPR025975">
    <property type="entry name" value="Polysacc_lyase"/>
</dbReference>
<dbReference type="Proteomes" id="UP000653565">
    <property type="component" value="Unassembled WGS sequence"/>
</dbReference>
<keyword evidence="1" id="KW-0732">Signal</keyword>
<keyword evidence="3" id="KW-1185">Reference proteome</keyword>
<feature type="signal peptide" evidence="1">
    <location>
        <begin position="1"/>
        <end position="22"/>
    </location>
</feature>
<name>A0A8H4EA71_9EURO</name>
<reference evidence="2" key="1">
    <citation type="journal article" date="2020" name="bioRxiv">
        <title>Genomic and phenotypic heterogeneity of clinical isolates of the human pathogens Aspergillus fumigatus, Aspergillus lentulus and Aspergillus fumigatiaffinis.</title>
        <authorList>
            <person name="dos Santos R.A.C."/>
            <person name="Steenwyk J.L."/>
            <person name="Rivero-Menendez O."/>
            <person name="Mead M.E."/>
            <person name="Silva L.P."/>
            <person name="Bastos R.W."/>
            <person name="Alastruey-Izquierdo A."/>
            <person name="Goldman G.H."/>
            <person name="Rokas A."/>
        </authorList>
    </citation>
    <scope>NUCLEOTIDE SEQUENCE</scope>
    <source>
        <strain evidence="2">CNM-CM6805</strain>
    </source>
</reference>
<protein>
    <submittedName>
        <fullName evidence="2">Uncharacterized protein</fullName>
    </submittedName>
</protein>
<dbReference type="OrthoDB" id="4454494at2759"/>
<dbReference type="Pfam" id="PF14099">
    <property type="entry name" value="Polysacc_lyase"/>
    <property type="match status" value="1"/>
</dbReference>
<gene>
    <name evidence="2" type="ORF">CNMCM6805_002471</name>
</gene>
<accession>A0A8H4EA71</accession>
<sequence>MLLRLLIAFLFLLFSISITAHASQTATIRHNHEFKAVQKPPSVIITGPSSLNITHLLAHRHPNTNAPRYKYELINHNTYRLGDTTFHSFAFSLQEEWQFALRGYYNLARFTAESSDVDRLPGLIWVQEDQLYARFVSGTPHERQMRTFSLGSVKVGRWYVVSVLVKWGIDGNGDLQFWVDGEKVLEETGVDTIMDDGGLFRFESCGWGRCLGV</sequence>
<dbReference type="EMBL" id="JAAAPX010000161">
    <property type="protein sequence ID" value="KAF4228040.1"/>
    <property type="molecule type" value="Genomic_DNA"/>
</dbReference>
<proteinExistence type="predicted"/>
<evidence type="ECO:0000313" key="2">
    <source>
        <dbReference type="EMBL" id="KAF4228040.1"/>
    </source>
</evidence>
<reference evidence="2" key="2">
    <citation type="submission" date="2020-04" db="EMBL/GenBank/DDBJ databases">
        <authorList>
            <person name="Santos R.A.C."/>
            <person name="Steenwyk J.L."/>
            <person name="Rivero-Menendez O."/>
            <person name="Mead M.E."/>
            <person name="Silva L.P."/>
            <person name="Bastos R.W."/>
            <person name="Alastruey-Izquierdo A."/>
            <person name="Goldman G.H."/>
            <person name="Rokas A."/>
        </authorList>
    </citation>
    <scope>NUCLEOTIDE SEQUENCE</scope>
    <source>
        <strain evidence="2">CNM-CM6805</strain>
    </source>
</reference>
<evidence type="ECO:0000313" key="3">
    <source>
        <dbReference type="Proteomes" id="UP000653565"/>
    </source>
</evidence>
<dbReference type="Gene3D" id="2.60.120.200">
    <property type="match status" value="1"/>
</dbReference>
<dbReference type="AlphaFoldDB" id="A0A8H4EA71"/>
<feature type="chain" id="PRO_5044154845" evidence="1">
    <location>
        <begin position="23"/>
        <end position="213"/>
    </location>
</feature>